<dbReference type="Proteomes" id="UP001164743">
    <property type="component" value="Chromosome 3A"/>
</dbReference>
<feature type="compositionally biased region" description="Low complexity" evidence="1">
    <location>
        <begin position="265"/>
        <end position="280"/>
    </location>
</feature>
<name>A0ABY7CFG1_9BASI</name>
<gene>
    <name evidence="2" type="ORF">PtA15_3A596</name>
</gene>
<feature type="compositionally biased region" description="Acidic residues" evidence="1">
    <location>
        <begin position="242"/>
        <end position="252"/>
    </location>
</feature>
<feature type="region of interest" description="Disordered" evidence="1">
    <location>
        <begin position="1"/>
        <end position="65"/>
    </location>
</feature>
<protein>
    <submittedName>
        <fullName evidence="2">Uncharacterized protein</fullName>
    </submittedName>
</protein>
<feature type="region of interest" description="Disordered" evidence="1">
    <location>
        <begin position="191"/>
        <end position="280"/>
    </location>
</feature>
<accession>A0ABY7CFG1</accession>
<proteinExistence type="predicted"/>
<dbReference type="GeneID" id="77808473"/>
<organism evidence="2 3">
    <name type="scientific">Puccinia triticina</name>
    <dbReference type="NCBI Taxonomy" id="208348"/>
    <lineage>
        <taxon>Eukaryota</taxon>
        <taxon>Fungi</taxon>
        <taxon>Dikarya</taxon>
        <taxon>Basidiomycota</taxon>
        <taxon>Pucciniomycotina</taxon>
        <taxon>Pucciniomycetes</taxon>
        <taxon>Pucciniales</taxon>
        <taxon>Pucciniaceae</taxon>
        <taxon>Puccinia</taxon>
    </lineage>
</organism>
<dbReference type="RefSeq" id="XP_053018782.1">
    <property type="nucleotide sequence ID" value="XM_053167578.1"/>
</dbReference>
<feature type="compositionally biased region" description="Low complexity" evidence="1">
    <location>
        <begin position="223"/>
        <end position="232"/>
    </location>
</feature>
<dbReference type="InterPro" id="IPR029021">
    <property type="entry name" value="Prot-tyrosine_phosphatase-like"/>
</dbReference>
<evidence type="ECO:0000256" key="1">
    <source>
        <dbReference type="SAM" id="MobiDB-lite"/>
    </source>
</evidence>
<feature type="compositionally biased region" description="Polar residues" evidence="1">
    <location>
        <begin position="18"/>
        <end position="29"/>
    </location>
</feature>
<evidence type="ECO:0000313" key="3">
    <source>
        <dbReference type="Proteomes" id="UP001164743"/>
    </source>
</evidence>
<keyword evidence="3" id="KW-1185">Reference proteome</keyword>
<sequence>MNDPFAEIEGRWREASSKAPSSLNSQLPHSNEHLLNQLGHFSFSNNPHPAEAPKHAHPSFNPPLSMNLLSMRRADHQPPLFRPPSSASANKNSFSSTDLALDHLPRTRLSSFSTELEPISVPSELTETFPYEYGPKEVLPDVFLGSEQNARDGNLLSSMGFGLIINVAKEVECPWEPTSSPAPIEHLWPTPLQQQQQPRKRGLMVRPTASTPNLKRSFEGKIRAGAGRGPDAAGERQAEGRVDEEDADSEMADLDHTLHNPPTPTLLYTPSTNPLDTLAS</sequence>
<reference evidence="2" key="1">
    <citation type="submission" date="2022-10" db="EMBL/GenBank/DDBJ databases">
        <title>Puccinia triticina Genome sequencing and assembly.</title>
        <authorList>
            <person name="Li C."/>
        </authorList>
    </citation>
    <scope>NUCLEOTIDE SEQUENCE</scope>
    <source>
        <strain evidence="2">Pt15</strain>
    </source>
</reference>
<dbReference type="EMBL" id="CP110423">
    <property type="protein sequence ID" value="WAQ83227.1"/>
    <property type="molecule type" value="Genomic_DNA"/>
</dbReference>
<evidence type="ECO:0000313" key="2">
    <source>
        <dbReference type="EMBL" id="WAQ83227.1"/>
    </source>
</evidence>
<dbReference type="Gene3D" id="3.90.190.10">
    <property type="entry name" value="Protein tyrosine phosphatase superfamily"/>
    <property type="match status" value="1"/>
</dbReference>